<keyword evidence="1" id="KW-0472">Membrane</keyword>
<comment type="caution">
    <text evidence="3">The sequence shown here is derived from an EMBL/GenBank/DDBJ whole genome shotgun (WGS) entry which is preliminary data.</text>
</comment>
<evidence type="ECO:0000313" key="4">
    <source>
        <dbReference type="Proteomes" id="UP001499979"/>
    </source>
</evidence>
<keyword evidence="1" id="KW-1133">Transmembrane helix</keyword>
<dbReference type="EMBL" id="BAAAJE010000023">
    <property type="protein sequence ID" value="GAA1157190.1"/>
    <property type="molecule type" value="Genomic_DNA"/>
</dbReference>
<feature type="transmembrane region" description="Helical" evidence="1">
    <location>
        <begin position="105"/>
        <end position="125"/>
    </location>
</feature>
<dbReference type="RefSeq" id="WP_343909315.1">
    <property type="nucleotide sequence ID" value="NZ_BAAAJE010000023.1"/>
</dbReference>
<accession>A0ABN1UNT6</accession>
<proteinExistence type="predicted"/>
<feature type="transmembrane region" description="Helical" evidence="1">
    <location>
        <begin position="42"/>
        <end position="59"/>
    </location>
</feature>
<evidence type="ECO:0000256" key="1">
    <source>
        <dbReference type="SAM" id="Phobius"/>
    </source>
</evidence>
<dbReference type="Pfam" id="PF20177">
    <property type="entry name" value="DUF6542"/>
    <property type="match status" value="1"/>
</dbReference>
<keyword evidence="4" id="KW-1185">Reference proteome</keyword>
<sequence length="153" mass="15874">MSQRRTLWEEGREPGRQVVALGLALALTAVVLDQAIFGQVGVFFDVCYVLVCVAMALAVRPADFFTIGVLPPLLMVGVFTLLGATRPDVIADPSDGVIQAVVAGLGHHAAALVLGYGLCLAVLAVRHRVLGRQGGQAASKRSGSPAPTRTTSG</sequence>
<organism evidence="3 4">
    <name type="scientific">Nocardioides aquiterrae</name>
    <dbReference type="NCBI Taxonomy" id="203799"/>
    <lineage>
        <taxon>Bacteria</taxon>
        <taxon>Bacillati</taxon>
        <taxon>Actinomycetota</taxon>
        <taxon>Actinomycetes</taxon>
        <taxon>Propionibacteriales</taxon>
        <taxon>Nocardioidaceae</taxon>
        <taxon>Nocardioides</taxon>
    </lineage>
</organism>
<name>A0ABN1UNT6_9ACTN</name>
<protein>
    <recommendedName>
        <fullName evidence="2">DUF6542 domain-containing protein</fullName>
    </recommendedName>
</protein>
<dbReference type="Proteomes" id="UP001499979">
    <property type="component" value="Unassembled WGS sequence"/>
</dbReference>
<evidence type="ECO:0000259" key="2">
    <source>
        <dbReference type="Pfam" id="PF20177"/>
    </source>
</evidence>
<gene>
    <name evidence="3" type="ORF">GCM10009606_38960</name>
</gene>
<feature type="transmembrane region" description="Helical" evidence="1">
    <location>
        <begin position="64"/>
        <end position="85"/>
    </location>
</feature>
<feature type="domain" description="DUF6542" evidence="2">
    <location>
        <begin position="14"/>
        <end position="128"/>
    </location>
</feature>
<evidence type="ECO:0000313" key="3">
    <source>
        <dbReference type="EMBL" id="GAA1157190.1"/>
    </source>
</evidence>
<keyword evidence="1" id="KW-0812">Transmembrane</keyword>
<reference evidence="3 4" key="1">
    <citation type="journal article" date="2019" name="Int. J. Syst. Evol. Microbiol.">
        <title>The Global Catalogue of Microorganisms (GCM) 10K type strain sequencing project: providing services to taxonomists for standard genome sequencing and annotation.</title>
        <authorList>
            <consortium name="The Broad Institute Genomics Platform"/>
            <consortium name="The Broad Institute Genome Sequencing Center for Infectious Disease"/>
            <person name="Wu L."/>
            <person name="Ma J."/>
        </authorList>
    </citation>
    <scope>NUCLEOTIDE SEQUENCE [LARGE SCALE GENOMIC DNA]</scope>
    <source>
        <strain evidence="3 4">JCM 11813</strain>
    </source>
</reference>
<dbReference type="InterPro" id="IPR046672">
    <property type="entry name" value="DUF6542"/>
</dbReference>